<feature type="domain" description="Cytochrome c" evidence="8">
    <location>
        <begin position="289"/>
        <end position="389"/>
    </location>
</feature>
<dbReference type="SUPFAM" id="SSF46626">
    <property type="entry name" value="Cytochrome c"/>
    <property type="match status" value="3"/>
</dbReference>
<evidence type="ECO:0000256" key="1">
    <source>
        <dbReference type="ARBA" id="ARBA00022448"/>
    </source>
</evidence>
<keyword evidence="10" id="KW-1185">Reference proteome</keyword>
<evidence type="ECO:0000256" key="3">
    <source>
        <dbReference type="ARBA" id="ARBA00022723"/>
    </source>
</evidence>
<keyword evidence="1" id="KW-0813">Transport</keyword>
<evidence type="ECO:0000256" key="5">
    <source>
        <dbReference type="ARBA" id="ARBA00023004"/>
    </source>
</evidence>
<dbReference type="Gene3D" id="1.10.760.10">
    <property type="entry name" value="Cytochrome c-like domain"/>
    <property type="match status" value="3"/>
</dbReference>
<comment type="caution">
    <text evidence="9">The sequence shown here is derived from an EMBL/GenBank/DDBJ whole genome shotgun (WGS) entry which is preliminary data.</text>
</comment>
<evidence type="ECO:0000256" key="6">
    <source>
        <dbReference type="PROSITE-ProRule" id="PRU00433"/>
    </source>
</evidence>
<dbReference type="Pfam" id="PF00034">
    <property type="entry name" value="Cytochrom_C"/>
    <property type="match status" value="1"/>
</dbReference>
<dbReference type="PANTHER" id="PTHR33751">
    <property type="entry name" value="CBB3-TYPE CYTOCHROME C OXIDASE SUBUNIT FIXP"/>
    <property type="match status" value="1"/>
</dbReference>
<accession>A0A437MDV7</accession>
<dbReference type="AlphaFoldDB" id="A0A437MDV7"/>
<dbReference type="GO" id="GO:0020037">
    <property type="term" value="F:heme binding"/>
    <property type="evidence" value="ECO:0007669"/>
    <property type="project" value="InterPro"/>
</dbReference>
<keyword evidence="7" id="KW-1133">Transmembrane helix</keyword>
<evidence type="ECO:0000313" key="9">
    <source>
        <dbReference type="EMBL" id="RVT95808.1"/>
    </source>
</evidence>
<dbReference type="InterPro" id="IPR050597">
    <property type="entry name" value="Cytochrome_c_Oxidase_Subunit"/>
</dbReference>
<proteinExistence type="predicted"/>
<feature type="transmembrane region" description="Helical" evidence="7">
    <location>
        <begin position="21"/>
        <end position="44"/>
    </location>
</feature>
<reference evidence="9 10" key="1">
    <citation type="submission" date="2019-01" db="EMBL/GenBank/DDBJ databases">
        <authorList>
            <person name="Chen W.-M."/>
        </authorList>
    </citation>
    <scope>NUCLEOTIDE SEQUENCE [LARGE SCALE GENOMIC DNA]</scope>
    <source>
        <strain evidence="9 10">CCP-6</strain>
    </source>
</reference>
<dbReference type="OrthoDB" id="9808603at2"/>
<keyword evidence="7" id="KW-0812">Transmembrane</keyword>
<protein>
    <submittedName>
        <fullName evidence="9">C-type cytochrome</fullName>
    </submittedName>
</protein>
<dbReference type="PANTHER" id="PTHR33751:SF9">
    <property type="entry name" value="CYTOCHROME C4"/>
    <property type="match status" value="1"/>
</dbReference>
<evidence type="ECO:0000256" key="7">
    <source>
        <dbReference type="SAM" id="Phobius"/>
    </source>
</evidence>
<keyword evidence="4" id="KW-0249">Electron transport</keyword>
<organism evidence="9 10">
    <name type="scientific">Rhodovarius crocodyli</name>
    <dbReference type="NCBI Taxonomy" id="1979269"/>
    <lineage>
        <taxon>Bacteria</taxon>
        <taxon>Pseudomonadati</taxon>
        <taxon>Pseudomonadota</taxon>
        <taxon>Alphaproteobacteria</taxon>
        <taxon>Acetobacterales</taxon>
        <taxon>Roseomonadaceae</taxon>
        <taxon>Rhodovarius</taxon>
    </lineage>
</organism>
<dbReference type="Proteomes" id="UP000282957">
    <property type="component" value="Unassembled WGS sequence"/>
</dbReference>
<evidence type="ECO:0000256" key="4">
    <source>
        <dbReference type="ARBA" id="ARBA00022982"/>
    </source>
</evidence>
<keyword evidence="7" id="KW-0472">Membrane</keyword>
<dbReference type="InterPro" id="IPR009056">
    <property type="entry name" value="Cyt_c-like_dom"/>
</dbReference>
<dbReference type="EMBL" id="SACL01000005">
    <property type="protein sequence ID" value="RVT95808.1"/>
    <property type="molecule type" value="Genomic_DNA"/>
</dbReference>
<keyword evidence="3 6" id="KW-0479">Metal-binding</keyword>
<dbReference type="GO" id="GO:0009055">
    <property type="term" value="F:electron transfer activity"/>
    <property type="evidence" value="ECO:0007669"/>
    <property type="project" value="InterPro"/>
</dbReference>
<dbReference type="GO" id="GO:0046872">
    <property type="term" value="F:metal ion binding"/>
    <property type="evidence" value="ECO:0007669"/>
    <property type="project" value="UniProtKB-KW"/>
</dbReference>
<feature type="domain" description="Cytochrome c" evidence="8">
    <location>
        <begin position="88"/>
        <end position="174"/>
    </location>
</feature>
<keyword evidence="5 6" id="KW-0408">Iron</keyword>
<gene>
    <name evidence="9" type="ORF">EOD42_16605</name>
</gene>
<evidence type="ECO:0000313" key="10">
    <source>
        <dbReference type="Proteomes" id="UP000282957"/>
    </source>
</evidence>
<dbReference type="RefSeq" id="WP_127788669.1">
    <property type="nucleotide sequence ID" value="NZ_SACL01000005.1"/>
</dbReference>
<feature type="domain" description="Cytochrome c" evidence="8">
    <location>
        <begin position="194"/>
        <end position="282"/>
    </location>
</feature>
<dbReference type="PROSITE" id="PS51007">
    <property type="entry name" value="CYTC"/>
    <property type="match status" value="3"/>
</dbReference>
<evidence type="ECO:0000256" key="2">
    <source>
        <dbReference type="ARBA" id="ARBA00022617"/>
    </source>
</evidence>
<sequence>MGIKDALARLRSEARDLGSHIWLNRPLVLGTVAAGLLGAGLFAWSGAYDIAASKGHWAIFEHGLRYGMRQSVATHSMGIVAPPLDDEALVRRGAGHYQGGCAPCHGAPGRPPNPITRAMLPEPPELGPRIAEWRPEELFRLVMHGIKYTGMPAWPAQQRPDEVWSVVAFLRRIPGMEETTYRRLAFGELADERERPEDAELTLRTGPAGEGIAACARCHGQDGQGTQDGAFPRISGQSETYLRQALHDYASGARPSGIMGPIAAGLTRAEIEGLARHYAHQPRPPAAPGSVERGRLIAEQGLPDRRVAACQGCHDGRNPAYPNLAGQHPRFIEEQLVLWMQGGRSAPGSTEAARIMFQAVGAPRAGDEHLWTLTRGDIRAVAAWYAGATN</sequence>
<name>A0A437MDV7_9PROT</name>
<dbReference type="InterPro" id="IPR036909">
    <property type="entry name" value="Cyt_c-like_dom_sf"/>
</dbReference>
<dbReference type="Pfam" id="PF13442">
    <property type="entry name" value="Cytochrome_CBB3"/>
    <property type="match status" value="1"/>
</dbReference>
<evidence type="ECO:0000259" key="8">
    <source>
        <dbReference type="PROSITE" id="PS51007"/>
    </source>
</evidence>
<keyword evidence="2 6" id="KW-0349">Heme</keyword>